<organism evidence="2 3">
    <name type="scientific">Candidatus Thermofonsia Clade 3 bacterium</name>
    <dbReference type="NCBI Taxonomy" id="2364212"/>
    <lineage>
        <taxon>Bacteria</taxon>
        <taxon>Bacillati</taxon>
        <taxon>Chloroflexota</taxon>
        <taxon>Candidatus Thermofontia</taxon>
        <taxon>Candidatus Thermofonsia Clade 3</taxon>
    </lineage>
</organism>
<comment type="caution">
    <text evidence="2">The sequence shown here is derived from an EMBL/GenBank/DDBJ whole genome shotgun (WGS) entry which is preliminary data.</text>
</comment>
<dbReference type="PANTHER" id="PTHR42924">
    <property type="entry name" value="EXONUCLEASE"/>
    <property type="match status" value="1"/>
</dbReference>
<dbReference type="InterPro" id="IPR004013">
    <property type="entry name" value="PHP_dom"/>
</dbReference>
<sequence>MNSMAIYPVDLQLHSTASDGADDPATLVALCADLGLRVIALTDHDSVLGVDAAIEAGRRLGMRVTPGVEFSTRNEPERDYLDINILGLGVRHHDPTLTSMLEQVIASRIEQKIRQVERLQSYGVDVPVEEVLARAQGVPGRVHIAQVALERNPGRFTSVADVFAQFLASDAPNPTYVERAFSLRVEEAIELTHAAGGVAVLAHPGAYPRVHNIDAVVRRLAAAGLDGLEVRYPYALNRGHYGVDASTVMALIAHFHRLAEEHNLLITGGSDYHGAVKPGIAPGMAGLTWEEWETLAGRCGWTEPMSSS</sequence>
<dbReference type="EMBL" id="PGTN01000218">
    <property type="protein sequence ID" value="PJF46420.1"/>
    <property type="molecule type" value="Genomic_DNA"/>
</dbReference>
<dbReference type="GO" id="GO:0035312">
    <property type="term" value="F:5'-3' DNA exonuclease activity"/>
    <property type="evidence" value="ECO:0007669"/>
    <property type="project" value="TreeGrafter"/>
</dbReference>
<name>A0A2M8Q9I1_9CHLR</name>
<dbReference type="SUPFAM" id="SSF89550">
    <property type="entry name" value="PHP domain-like"/>
    <property type="match status" value="1"/>
</dbReference>
<accession>A0A2M8Q9I1</accession>
<dbReference type="Gene3D" id="1.10.150.650">
    <property type="match status" value="1"/>
</dbReference>
<dbReference type="PANTHER" id="PTHR42924:SF3">
    <property type="entry name" value="POLYMERASE_HISTIDINOL PHOSPHATASE N-TERMINAL DOMAIN-CONTAINING PROTEIN"/>
    <property type="match status" value="1"/>
</dbReference>
<evidence type="ECO:0000313" key="3">
    <source>
        <dbReference type="Proteomes" id="UP000230790"/>
    </source>
</evidence>
<dbReference type="SMART" id="SM00481">
    <property type="entry name" value="POLIIIAc"/>
    <property type="match status" value="1"/>
</dbReference>
<feature type="domain" description="Polymerase/histidinol phosphatase N-terminal" evidence="1">
    <location>
        <begin position="9"/>
        <end position="74"/>
    </location>
</feature>
<gene>
    <name evidence="2" type="ORF">CUN48_13890</name>
</gene>
<dbReference type="AlphaFoldDB" id="A0A2M8Q9I1"/>
<dbReference type="Pfam" id="PF02811">
    <property type="entry name" value="PHP"/>
    <property type="match status" value="1"/>
</dbReference>
<reference evidence="2 3" key="1">
    <citation type="submission" date="2017-11" db="EMBL/GenBank/DDBJ databases">
        <title>Evolution of Phototrophy in the Chloroflexi Phylum Driven by Horizontal Gene Transfer.</title>
        <authorList>
            <person name="Ward L.M."/>
            <person name="Hemp J."/>
            <person name="Shih P.M."/>
            <person name="Mcglynn S.E."/>
            <person name="Fischer W."/>
        </authorList>
    </citation>
    <scope>NUCLEOTIDE SEQUENCE [LARGE SCALE GENOMIC DNA]</scope>
    <source>
        <strain evidence="2">JP3_7</strain>
    </source>
</reference>
<dbReference type="GO" id="GO:0004534">
    <property type="term" value="F:5'-3' RNA exonuclease activity"/>
    <property type="evidence" value="ECO:0007669"/>
    <property type="project" value="TreeGrafter"/>
</dbReference>
<dbReference type="InterPro" id="IPR052018">
    <property type="entry name" value="PHP_domain"/>
</dbReference>
<evidence type="ECO:0000313" key="2">
    <source>
        <dbReference type="EMBL" id="PJF46420.1"/>
    </source>
</evidence>
<dbReference type="InterPro" id="IPR016195">
    <property type="entry name" value="Pol/histidinol_Pase-like"/>
</dbReference>
<dbReference type="CDD" id="cd07438">
    <property type="entry name" value="PHP_HisPPase_AMP"/>
    <property type="match status" value="1"/>
</dbReference>
<protein>
    <submittedName>
        <fullName evidence="2">PHP domain-containing protein</fullName>
    </submittedName>
</protein>
<dbReference type="Gene3D" id="3.20.20.140">
    <property type="entry name" value="Metal-dependent hydrolases"/>
    <property type="match status" value="1"/>
</dbReference>
<proteinExistence type="predicted"/>
<dbReference type="InterPro" id="IPR003141">
    <property type="entry name" value="Pol/His_phosphatase_N"/>
</dbReference>
<dbReference type="Proteomes" id="UP000230790">
    <property type="component" value="Unassembled WGS sequence"/>
</dbReference>
<evidence type="ECO:0000259" key="1">
    <source>
        <dbReference type="SMART" id="SM00481"/>
    </source>
</evidence>